<evidence type="ECO:0000313" key="2">
    <source>
        <dbReference type="EMBL" id="GGE48410.1"/>
    </source>
</evidence>
<dbReference type="AlphaFoldDB" id="A0A8J3DXN6"/>
<accession>A0A8J3DXN6</accession>
<reference evidence="2" key="1">
    <citation type="journal article" date="2014" name="Int. J. Syst. Evol. Microbiol.">
        <title>Complete genome sequence of Corynebacterium casei LMG S-19264T (=DSM 44701T), isolated from a smear-ripened cheese.</title>
        <authorList>
            <consortium name="US DOE Joint Genome Institute (JGI-PGF)"/>
            <person name="Walter F."/>
            <person name="Albersmeier A."/>
            <person name="Kalinowski J."/>
            <person name="Ruckert C."/>
        </authorList>
    </citation>
    <scope>NUCLEOTIDE SEQUENCE</scope>
    <source>
        <strain evidence="2">CCM 7684</strain>
    </source>
</reference>
<dbReference type="GO" id="GO:0005576">
    <property type="term" value="C:extracellular region"/>
    <property type="evidence" value="ECO:0007669"/>
    <property type="project" value="TreeGrafter"/>
</dbReference>
<feature type="chain" id="PRO_5035207425" description="DUF1311 domain-containing protein" evidence="1">
    <location>
        <begin position="25"/>
        <end position="266"/>
    </location>
</feature>
<proteinExistence type="predicted"/>
<name>A0A8J3DXN6_9RHOB</name>
<dbReference type="EMBL" id="BMCP01000003">
    <property type="protein sequence ID" value="GGE48410.1"/>
    <property type="molecule type" value="Genomic_DNA"/>
</dbReference>
<sequence>MIRFAVAAVAIVGPAALAPLPAHSAGFDCGKAKKPDEIAVCKNPELSGLDSQMTGLWYGYSKVPMFMGARGARRDEAQAFLARRAACGSDAECLAAAYRERIGALEESLDGAMNTYSRLLNGPATPNDAVAAIVSGYTGQCTAAGGTLAPGADQPWTMTADLDGDDLQDYVLNTQGLECTGSATAFCGNGGCQIDIALSREGFSKQTSMLGGQPTLVQSTAGTSLQVWVDGTNCDLVGGSNKECWATYEWSNGKLDTSYSARAAAD</sequence>
<evidence type="ECO:0000313" key="3">
    <source>
        <dbReference type="Proteomes" id="UP000602745"/>
    </source>
</evidence>
<dbReference type="InterPro" id="IPR052755">
    <property type="entry name" value="Lysozyme_Inhibitor_LprI"/>
</dbReference>
<dbReference type="PANTHER" id="PTHR37549:SF1">
    <property type="entry name" value="LIPOPROTEIN LPRI"/>
    <property type="match status" value="1"/>
</dbReference>
<dbReference type="PANTHER" id="PTHR37549">
    <property type="entry name" value="LIPOPROTEIN LPRI"/>
    <property type="match status" value="1"/>
</dbReference>
<organism evidence="2 3">
    <name type="scientific">Agaricicola taiwanensis</name>
    <dbReference type="NCBI Taxonomy" id="591372"/>
    <lineage>
        <taxon>Bacteria</taxon>
        <taxon>Pseudomonadati</taxon>
        <taxon>Pseudomonadota</taxon>
        <taxon>Alphaproteobacteria</taxon>
        <taxon>Rhodobacterales</taxon>
        <taxon>Paracoccaceae</taxon>
        <taxon>Agaricicola</taxon>
    </lineage>
</organism>
<comment type="caution">
    <text evidence="2">The sequence shown here is derived from an EMBL/GenBank/DDBJ whole genome shotgun (WGS) entry which is preliminary data.</text>
</comment>
<evidence type="ECO:0000256" key="1">
    <source>
        <dbReference type="SAM" id="SignalP"/>
    </source>
</evidence>
<dbReference type="RefSeq" id="WP_188410330.1">
    <property type="nucleotide sequence ID" value="NZ_BMCP01000003.1"/>
</dbReference>
<dbReference type="Proteomes" id="UP000602745">
    <property type="component" value="Unassembled WGS sequence"/>
</dbReference>
<keyword evidence="3" id="KW-1185">Reference proteome</keyword>
<gene>
    <name evidence="2" type="ORF">GCM10007276_26950</name>
</gene>
<feature type="signal peptide" evidence="1">
    <location>
        <begin position="1"/>
        <end position="24"/>
    </location>
</feature>
<evidence type="ECO:0008006" key="4">
    <source>
        <dbReference type="Google" id="ProtNLM"/>
    </source>
</evidence>
<protein>
    <recommendedName>
        <fullName evidence="4">DUF1311 domain-containing protein</fullName>
    </recommendedName>
</protein>
<reference evidence="2" key="2">
    <citation type="submission" date="2020-09" db="EMBL/GenBank/DDBJ databases">
        <authorList>
            <person name="Sun Q."/>
            <person name="Sedlacek I."/>
        </authorList>
    </citation>
    <scope>NUCLEOTIDE SEQUENCE</scope>
    <source>
        <strain evidence="2">CCM 7684</strain>
    </source>
</reference>
<keyword evidence="1" id="KW-0732">Signal</keyword>